<protein>
    <submittedName>
        <fullName evidence="1">Uncharacterized protein</fullName>
    </submittedName>
</protein>
<accession>A0AAJ8M053</accession>
<dbReference type="AlphaFoldDB" id="A0AAJ8M053"/>
<dbReference type="KEGG" id="cdep:91087004"/>
<organism evidence="1 2">
    <name type="scientific">Cryptococcus depauperatus CBS 7841</name>
    <dbReference type="NCBI Taxonomy" id="1295531"/>
    <lineage>
        <taxon>Eukaryota</taxon>
        <taxon>Fungi</taxon>
        <taxon>Dikarya</taxon>
        <taxon>Basidiomycota</taxon>
        <taxon>Agaricomycotina</taxon>
        <taxon>Tremellomycetes</taxon>
        <taxon>Tremellales</taxon>
        <taxon>Cryptococcaceae</taxon>
        <taxon>Cryptococcus</taxon>
    </lineage>
</organism>
<gene>
    <name evidence="1" type="ORF">L203_102793</name>
</gene>
<dbReference type="EMBL" id="CP143786">
    <property type="protein sequence ID" value="WVN87610.1"/>
    <property type="molecule type" value="Genomic_DNA"/>
</dbReference>
<reference evidence="1" key="1">
    <citation type="submission" date="2016-06" db="EMBL/GenBank/DDBJ databases">
        <authorList>
            <person name="Cuomo C."/>
            <person name="Litvintseva A."/>
            <person name="Heitman J."/>
            <person name="Chen Y."/>
            <person name="Sun S."/>
            <person name="Springer D."/>
            <person name="Dromer F."/>
            <person name="Young S."/>
            <person name="Zeng Q."/>
            <person name="Chapman S."/>
            <person name="Gujja S."/>
            <person name="Saif S."/>
            <person name="Birren B."/>
        </authorList>
    </citation>
    <scope>NUCLEOTIDE SEQUENCE</scope>
    <source>
        <strain evidence="1">CBS 7841</strain>
    </source>
</reference>
<evidence type="ECO:0000313" key="2">
    <source>
        <dbReference type="Proteomes" id="UP000094043"/>
    </source>
</evidence>
<dbReference type="GeneID" id="91087004"/>
<dbReference type="RefSeq" id="XP_066068310.1">
    <property type="nucleotide sequence ID" value="XM_066212213.1"/>
</dbReference>
<name>A0AAJ8M053_9TREE</name>
<reference evidence="1" key="2">
    <citation type="journal article" date="2022" name="Elife">
        <title>Obligate sexual reproduction of a homothallic fungus closely related to the Cryptococcus pathogenic species complex.</title>
        <authorList>
            <person name="Passer A.R."/>
            <person name="Clancey S.A."/>
            <person name="Shea T."/>
            <person name="David-Palma M."/>
            <person name="Averette A.F."/>
            <person name="Boekhout T."/>
            <person name="Porcel B.M."/>
            <person name="Nowrousian M."/>
            <person name="Cuomo C.A."/>
            <person name="Sun S."/>
            <person name="Heitman J."/>
            <person name="Coelho M.A."/>
        </authorList>
    </citation>
    <scope>NUCLEOTIDE SEQUENCE</scope>
    <source>
        <strain evidence="1">CBS 7841</strain>
    </source>
</reference>
<proteinExistence type="predicted"/>
<keyword evidence="2" id="KW-1185">Reference proteome</keyword>
<reference evidence="1" key="3">
    <citation type="submission" date="2024-01" db="EMBL/GenBank/DDBJ databases">
        <authorList>
            <person name="Coelho M.A."/>
            <person name="David-Palma M."/>
            <person name="Shea T."/>
            <person name="Sun S."/>
            <person name="Cuomo C.A."/>
            <person name="Heitman J."/>
        </authorList>
    </citation>
    <scope>NUCLEOTIDE SEQUENCE</scope>
    <source>
        <strain evidence="1">CBS 7841</strain>
    </source>
</reference>
<sequence length="146" mass="16278">MADHVSGQRAEISFAGQKFQNKSTAERHELFDIDTRVIDMYVNLITRQNPSGNALLISLVSFERVNSGFNNRPSANYLTIFKTRKIQIVIYAVVPCLSVKPATSNVIRLSILALKASGLGKGEREKTAEKVAIALSLSNRYFIIKY</sequence>
<evidence type="ECO:0000313" key="1">
    <source>
        <dbReference type="EMBL" id="WVN87610.1"/>
    </source>
</evidence>
<dbReference type="Proteomes" id="UP000094043">
    <property type="component" value="Chromosome 3"/>
</dbReference>